<feature type="region of interest" description="Disordered" evidence="9">
    <location>
        <begin position="396"/>
        <end position="421"/>
    </location>
</feature>
<accession>W3X204</accession>
<dbReference type="Proteomes" id="UP000030651">
    <property type="component" value="Unassembled WGS sequence"/>
</dbReference>
<dbReference type="OMA" id="KHRFVRH"/>
<dbReference type="Pfam" id="PF22536">
    <property type="entry name" value="WHD_POLR3C"/>
    <property type="match status" value="1"/>
</dbReference>
<evidence type="ECO:0000256" key="7">
    <source>
        <dbReference type="ARBA" id="ARBA00025127"/>
    </source>
</evidence>
<dbReference type="KEGG" id="pfy:PFICI_09049"/>
<evidence type="ECO:0000256" key="3">
    <source>
        <dbReference type="ARBA" id="ARBA00011206"/>
    </source>
</evidence>
<evidence type="ECO:0000256" key="6">
    <source>
        <dbReference type="ARBA" id="ARBA00023242"/>
    </source>
</evidence>
<dbReference type="EMBL" id="KI912114">
    <property type="protein sequence ID" value="ETS79196.1"/>
    <property type="molecule type" value="Genomic_DNA"/>
</dbReference>
<feature type="domain" description="RNA polymerase III Rpc82 C -terminal" evidence="10">
    <location>
        <begin position="168"/>
        <end position="477"/>
    </location>
</feature>
<dbReference type="RefSeq" id="XP_007835821.1">
    <property type="nucleotide sequence ID" value="XM_007837630.1"/>
</dbReference>
<dbReference type="GO" id="GO:0003697">
    <property type="term" value="F:single-stranded DNA binding"/>
    <property type="evidence" value="ECO:0007669"/>
    <property type="project" value="UniProtKB-UniRule"/>
</dbReference>
<dbReference type="AlphaFoldDB" id="W3X204"/>
<keyword evidence="14" id="KW-1185">Reference proteome</keyword>
<evidence type="ECO:0000259" key="12">
    <source>
        <dbReference type="Pfam" id="PF22536"/>
    </source>
</evidence>
<feature type="domain" description="DNA-directed RNA polymerase III subunit RPC3 winged-helix" evidence="12">
    <location>
        <begin position="482"/>
        <end position="557"/>
    </location>
</feature>
<proteinExistence type="inferred from homology"/>
<dbReference type="InterPro" id="IPR055207">
    <property type="entry name" value="POLR3C_WHD"/>
</dbReference>
<dbReference type="eggNOG" id="KOG2587">
    <property type="taxonomic scope" value="Eukaryota"/>
</dbReference>
<dbReference type="GO" id="GO:0006351">
    <property type="term" value="P:DNA-templated transcription"/>
    <property type="evidence" value="ECO:0007669"/>
    <property type="project" value="InterPro"/>
</dbReference>
<gene>
    <name evidence="13" type="ORF">PFICI_09049</name>
</gene>
<evidence type="ECO:0000256" key="5">
    <source>
        <dbReference type="ARBA" id="ARBA00023163"/>
    </source>
</evidence>
<dbReference type="InterPro" id="IPR008806">
    <property type="entry name" value="RNA_pol_III_Rpc82_C"/>
</dbReference>
<evidence type="ECO:0000256" key="9">
    <source>
        <dbReference type="SAM" id="MobiDB-lite"/>
    </source>
</evidence>
<evidence type="ECO:0000259" key="11">
    <source>
        <dbReference type="Pfam" id="PF08221"/>
    </source>
</evidence>
<dbReference type="HOGENOM" id="CLU_023294_0_0_1"/>
<keyword evidence="6 8" id="KW-0539">Nucleus</keyword>
<keyword evidence="4 8" id="KW-0240">DNA-directed RNA polymerase</keyword>
<dbReference type="PANTHER" id="PTHR12949">
    <property type="entry name" value="RNA POLYMERASE III DNA DIRECTED -RELATED"/>
    <property type="match status" value="1"/>
</dbReference>
<organism evidence="13 14">
    <name type="scientific">Pestalotiopsis fici (strain W106-1 / CGMCC3.15140)</name>
    <dbReference type="NCBI Taxonomy" id="1229662"/>
    <lineage>
        <taxon>Eukaryota</taxon>
        <taxon>Fungi</taxon>
        <taxon>Dikarya</taxon>
        <taxon>Ascomycota</taxon>
        <taxon>Pezizomycotina</taxon>
        <taxon>Sordariomycetes</taxon>
        <taxon>Xylariomycetidae</taxon>
        <taxon>Amphisphaeriales</taxon>
        <taxon>Sporocadaceae</taxon>
        <taxon>Pestalotiopsis</taxon>
    </lineage>
</organism>
<evidence type="ECO:0000256" key="4">
    <source>
        <dbReference type="ARBA" id="ARBA00022478"/>
    </source>
</evidence>
<feature type="compositionally biased region" description="Polar residues" evidence="9">
    <location>
        <begin position="137"/>
        <end position="155"/>
    </location>
</feature>
<dbReference type="Pfam" id="PF05645">
    <property type="entry name" value="RNA_pol_Rpc82"/>
    <property type="match status" value="1"/>
</dbReference>
<feature type="domain" description="RNA polymerase III subunit RPC82-related helix-turn-helix" evidence="11">
    <location>
        <begin position="9"/>
        <end position="69"/>
    </location>
</feature>
<evidence type="ECO:0000313" key="14">
    <source>
        <dbReference type="Proteomes" id="UP000030651"/>
    </source>
</evidence>
<comment type="similarity">
    <text evidence="2 8">Belongs to the RNA polymerase beta chain family.</text>
</comment>
<comment type="function">
    <text evidence="7 8">DNA-dependent RNA polymerase catalyzes the transcription of DNA into RNA using the four ribonucleoside triphosphates as substrates. Specific core component of RNA polymerase III which synthesizes small RNAs, such as 5S rRNA and tRNAs.</text>
</comment>
<dbReference type="STRING" id="1229662.W3X204"/>
<dbReference type="InParanoid" id="W3X204"/>
<dbReference type="PANTHER" id="PTHR12949:SF0">
    <property type="entry name" value="DNA-DIRECTED RNA POLYMERASE III SUBUNIT RPC3"/>
    <property type="match status" value="1"/>
</dbReference>
<protein>
    <recommendedName>
        <fullName evidence="8">DNA-directed RNA polymerase III subunit RPC3</fullName>
        <shortName evidence="8">RNA polymerase III subunit C3</shortName>
    </recommendedName>
</protein>
<dbReference type="GO" id="GO:0005666">
    <property type="term" value="C:RNA polymerase III complex"/>
    <property type="evidence" value="ECO:0007669"/>
    <property type="project" value="UniProtKB-UniRule"/>
</dbReference>
<evidence type="ECO:0000256" key="2">
    <source>
        <dbReference type="ARBA" id="ARBA00006835"/>
    </source>
</evidence>
<feature type="compositionally biased region" description="Basic and acidic residues" evidence="9">
    <location>
        <begin position="398"/>
        <end position="410"/>
    </location>
</feature>
<feature type="region of interest" description="Disordered" evidence="9">
    <location>
        <begin position="134"/>
        <end position="162"/>
    </location>
</feature>
<comment type="subunit">
    <text evidence="3 8">Component of the RNA polymerase III (Pol III) complex consisting of 17 subunits.</text>
</comment>
<evidence type="ECO:0000313" key="13">
    <source>
        <dbReference type="EMBL" id="ETS79196.1"/>
    </source>
</evidence>
<dbReference type="Gene3D" id="1.10.10.10">
    <property type="entry name" value="Winged helix-like DNA-binding domain superfamily/Winged helix DNA-binding domain"/>
    <property type="match status" value="2"/>
</dbReference>
<name>W3X204_PESFW</name>
<evidence type="ECO:0000259" key="10">
    <source>
        <dbReference type="Pfam" id="PF05645"/>
    </source>
</evidence>
<reference evidence="14" key="1">
    <citation type="journal article" date="2015" name="BMC Genomics">
        <title>Genomic and transcriptomic analysis of the endophytic fungus Pestalotiopsis fici reveals its lifestyle and high potential for synthesis of natural products.</title>
        <authorList>
            <person name="Wang X."/>
            <person name="Zhang X."/>
            <person name="Liu L."/>
            <person name="Xiang M."/>
            <person name="Wang W."/>
            <person name="Sun X."/>
            <person name="Che Y."/>
            <person name="Guo L."/>
            <person name="Liu G."/>
            <person name="Guo L."/>
            <person name="Wang C."/>
            <person name="Yin W.B."/>
            <person name="Stadler M."/>
            <person name="Zhang X."/>
            <person name="Liu X."/>
        </authorList>
    </citation>
    <scope>NUCLEOTIDE SEQUENCE [LARGE SCALE GENOMIC DNA]</scope>
    <source>
        <strain evidence="14">W106-1 / CGMCC3.15140</strain>
    </source>
</reference>
<dbReference type="InterPro" id="IPR039748">
    <property type="entry name" value="RPC3"/>
</dbReference>
<dbReference type="Pfam" id="PF08221">
    <property type="entry name" value="HTH_9"/>
    <property type="match status" value="1"/>
</dbReference>
<keyword evidence="5 8" id="KW-0804">Transcription</keyword>
<dbReference type="GeneID" id="19274062"/>
<dbReference type="OrthoDB" id="272392at2759"/>
<comment type="subcellular location">
    <subcellularLocation>
        <location evidence="1 8">Nucleus</location>
    </subcellularLocation>
</comment>
<dbReference type="FunCoup" id="W3X204">
    <property type="interactions" value="450"/>
</dbReference>
<dbReference type="InterPro" id="IPR036388">
    <property type="entry name" value="WH-like_DNA-bd_sf"/>
</dbReference>
<evidence type="ECO:0000256" key="1">
    <source>
        <dbReference type="ARBA" id="ARBA00004123"/>
    </source>
</evidence>
<dbReference type="InterPro" id="IPR013197">
    <property type="entry name" value="RNA_pol_III_RPC82-rel_HTH"/>
</dbReference>
<evidence type="ECO:0000256" key="8">
    <source>
        <dbReference type="RuleBase" id="RU367076"/>
    </source>
</evidence>
<sequence length="644" mass="73112">MLVTKNVAELCVLLIQELYGQLPSRIFDVMLSKGRATLKQLGLHTSMNQRLVRHGLAVLIQQNLIFHHTDPDTNITHYDANPEAAYNLVRVGKILDAVHRGYGEEARGLVHQVIVNGHIDVATLMKHKSGGLMNGEAHQTNGHVNGTVSEPSTNNEDGHDHSQQTFDTIAHLIAIGILEPLNMRMLQPPDDVRVEIERDVMKEYPTGLRGTKQKNDYNAKTAQIFRAYMDESKRLRRELERDYLHLTPGVKRRKLENGHPTPSRDDIIEPETILHVNYQKCMVELRNRRLSHYAEDMIGPITGQVYAAMLAALSKKLQHCHLNAESSEGDIPQAPSVSTLEIYEYLRPSVDVFSGIGKCDPDAINTAYAEKIQAEPPGDEANQDVDGLATNGDVEMTNGHHLDGPQESDTKVVTSQNGTRDTKVKFAERVPTKTERIHQMRQHLLILAESNMGFVRHCGAKDLGVWTVDFGHLIPKLQLFEIDALIEESFGRQGLRLVKVLRAKGKIDDKTLPTFALMKKSDVYLKMAEMELQGYLEVQEVPRDNNRTASRTLFLWFFDQKRTMARVVNDTYKAMARHLQRLEVERLKKKNVLSVVQRKDVEGMEEEKLRGDIYNEYQQFLDIESKLLGQVGRLDDLVSLFRDF</sequence>